<keyword evidence="4" id="KW-1185">Reference proteome</keyword>
<reference evidence="3 4" key="1">
    <citation type="journal article" date="2019" name="Sci. Rep.">
        <title>A high-quality genome of Eragrostis curvula grass provides insights into Poaceae evolution and supports new strategies to enhance forage quality.</title>
        <authorList>
            <person name="Carballo J."/>
            <person name="Santos B.A.C.M."/>
            <person name="Zappacosta D."/>
            <person name="Garbus I."/>
            <person name="Selva J.P."/>
            <person name="Gallo C.A."/>
            <person name="Diaz A."/>
            <person name="Albertini E."/>
            <person name="Caccamo M."/>
            <person name="Echenique V."/>
        </authorList>
    </citation>
    <scope>NUCLEOTIDE SEQUENCE [LARGE SCALE GENOMIC DNA]</scope>
    <source>
        <strain evidence="4">cv. Victoria</strain>
        <tissue evidence="3">Leaf</tissue>
    </source>
</reference>
<evidence type="ECO:0000259" key="2">
    <source>
        <dbReference type="Pfam" id="PF20241"/>
    </source>
</evidence>
<dbReference type="OrthoDB" id="709914at2759"/>
<dbReference type="Proteomes" id="UP000324897">
    <property type="component" value="Chromosome 7"/>
</dbReference>
<name>A0A5J9U5R2_9POAL</name>
<evidence type="ECO:0000313" key="3">
    <source>
        <dbReference type="EMBL" id="TVU18884.1"/>
    </source>
</evidence>
<dbReference type="EMBL" id="RWGY01000029">
    <property type="protein sequence ID" value="TVU18884.1"/>
    <property type="molecule type" value="Genomic_DNA"/>
</dbReference>
<gene>
    <name evidence="3" type="ORF">EJB05_35002</name>
</gene>
<dbReference type="Gramene" id="TVU18884">
    <property type="protein sequence ID" value="TVU18884"/>
    <property type="gene ID" value="EJB05_35002"/>
</dbReference>
<dbReference type="AlphaFoldDB" id="A0A5J9U5R2"/>
<proteinExistence type="predicted"/>
<evidence type="ECO:0000313" key="4">
    <source>
        <dbReference type="Proteomes" id="UP000324897"/>
    </source>
</evidence>
<dbReference type="PANTHER" id="PTHR33065">
    <property type="entry name" value="OS07G0486400 PROTEIN"/>
    <property type="match status" value="1"/>
</dbReference>
<evidence type="ECO:0000256" key="1">
    <source>
        <dbReference type="SAM" id="MobiDB-lite"/>
    </source>
</evidence>
<organism evidence="3 4">
    <name type="scientific">Eragrostis curvula</name>
    <name type="common">weeping love grass</name>
    <dbReference type="NCBI Taxonomy" id="38414"/>
    <lineage>
        <taxon>Eukaryota</taxon>
        <taxon>Viridiplantae</taxon>
        <taxon>Streptophyta</taxon>
        <taxon>Embryophyta</taxon>
        <taxon>Tracheophyta</taxon>
        <taxon>Spermatophyta</taxon>
        <taxon>Magnoliopsida</taxon>
        <taxon>Liliopsida</taxon>
        <taxon>Poales</taxon>
        <taxon>Poaceae</taxon>
        <taxon>PACMAD clade</taxon>
        <taxon>Chloridoideae</taxon>
        <taxon>Eragrostideae</taxon>
        <taxon>Eragrostidinae</taxon>
        <taxon>Eragrostis</taxon>
    </lineage>
</organism>
<feature type="domain" description="DUF6598" evidence="2">
    <location>
        <begin position="199"/>
        <end position="396"/>
    </location>
</feature>
<sequence>MRDGDDQCATEIESVAEGLPLPVPERLRKPKRKWDPDMKLSWEEKAVLVLGICREHLAESNPEGRSIIPPSFFDPGKERKARSVSASQDRGTCGSDSVDDAYCEISLFRKNFIDGLYISELGKPRENDQEMPDEEKVEVLHIARCNEFTEDDPKYGGPICSRFSSFNLAFFDLDEESNVGLGPPLNEMKPYEWRILESSVNVISLKILESDLGYPISVYGTVLARDEVDYKCVYLYKRDREEPQLISSQKDGLMLTGPKRGLAVSGVMYFEINLNVRCNDGTGDRILSKGVIEHNVARYTKRTISQVMTSWLSTLELVCTHVPYALEATLMVTIVKGQPDFCGRITAWTTGNEYDHIILFDSEASGKAATGDGCIVSRVLSVTLDKKLTLCFSVGGKRTCYTLGHDSKMVFCNIDSYELLVEVNWTGNLPSRRKKTLRRLGGTACLL</sequence>
<dbReference type="PANTHER" id="PTHR33065:SF207">
    <property type="entry name" value="DUF6598 DOMAIN-CONTAINING PROTEIN"/>
    <property type="match status" value="1"/>
</dbReference>
<dbReference type="InterPro" id="IPR046533">
    <property type="entry name" value="DUF6598"/>
</dbReference>
<dbReference type="Pfam" id="PF20241">
    <property type="entry name" value="DUF6598"/>
    <property type="match status" value="1"/>
</dbReference>
<feature type="region of interest" description="Disordered" evidence="1">
    <location>
        <begin position="1"/>
        <end position="21"/>
    </location>
</feature>
<protein>
    <recommendedName>
        <fullName evidence="2">DUF6598 domain-containing protein</fullName>
    </recommendedName>
</protein>
<accession>A0A5J9U5R2</accession>
<comment type="caution">
    <text evidence="3">The sequence shown here is derived from an EMBL/GenBank/DDBJ whole genome shotgun (WGS) entry which is preliminary data.</text>
</comment>